<dbReference type="EMBL" id="LYPA01000076">
    <property type="protein sequence ID" value="OBR62883.1"/>
    <property type="molecule type" value="Genomic_DNA"/>
</dbReference>
<keyword evidence="1" id="KW-0472">Membrane</keyword>
<reference evidence="2 3" key="1">
    <citation type="submission" date="2016-05" db="EMBL/GenBank/DDBJ databases">
        <title>Paenibacillus oryzae. sp. nov., isolated from the rice root.</title>
        <authorList>
            <person name="Zhang J."/>
            <person name="Zhang X."/>
        </authorList>
    </citation>
    <scope>NUCLEOTIDE SEQUENCE [LARGE SCALE GENOMIC DNA]</scope>
    <source>
        <strain evidence="2 3">1DrF-4</strain>
    </source>
</reference>
<dbReference type="Proteomes" id="UP000092024">
    <property type="component" value="Unassembled WGS sequence"/>
</dbReference>
<feature type="transmembrane region" description="Helical" evidence="1">
    <location>
        <begin position="194"/>
        <end position="216"/>
    </location>
</feature>
<evidence type="ECO:0000313" key="3">
    <source>
        <dbReference type="Proteomes" id="UP000092024"/>
    </source>
</evidence>
<protein>
    <submittedName>
        <fullName evidence="2">Uncharacterized protein</fullName>
    </submittedName>
</protein>
<sequence>MNTLVNYLETMFAQLPRNAQTWRLKEDLLATMEEKYNELKAEGRSENEAVGIVISEFGNIDELMQELEMTPLVSGAQPRVLTAHEVEDYLQMRRRSAFNIALGVAIIIFGVAFMMLINMLLGEGSQFMTMSEDSAGLISIVVLLACVVPGIALFGYNGSKNEPYEYMQRQFQLPNALWEEINQRKSAFMPTYKLVIWLGVVICIASPILLFVPMIFNEDASGYGVAAMLFALAIAVFLFIYWGNIKEGFSVVLQTED</sequence>
<feature type="transmembrane region" description="Helical" evidence="1">
    <location>
        <begin position="97"/>
        <end position="117"/>
    </location>
</feature>
<dbReference type="OrthoDB" id="9815852at2"/>
<feature type="transmembrane region" description="Helical" evidence="1">
    <location>
        <begin position="222"/>
        <end position="242"/>
    </location>
</feature>
<dbReference type="AlphaFoldDB" id="A0A1A5YBC3"/>
<keyword evidence="1" id="KW-0812">Transmembrane</keyword>
<evidence type="ECO:0000313" key="2">
    <source>
        <dbReference type="EMBL" id="OBR62883.1"/>
    </source>
</evidence>
<dbReference type="STRING" id="1844972.A7K91_09125"/>
<organism evidence="2 3">
    <name type="scientific">Paenibacillus oryzae</name>
    <dbReference type="NCBI Taxonomy" id="1844972"/>
    <lineage>
        <taxon>Bacteria</taxon>
        <taxon>Bacillati</taxon>
        <taxon>Bacillota</taxon>
        <taxon>Bacilli</taxon>
        <taxon>Bacillales</taxon>
        <taxon>Paenibacillaceae</taxon>
        <taxon>Paenibacillus</taxon>
    </lineage>
</organism>
<keyword evidence="3" id="KW-1185">Reference proteome</keyword>
<accession>A0A1A5YBC3</accession>
<dbReference type="RefSeq" id="WP_068686765.1">
    <property type="nucleotide sequence ID" value="NZ_LYPA01000076.1"/>
</dbReference>
<name>A0A1A5YBC3_9BACL</name>
<keyword evidence="1" id="KW-1133">Transmembrane helix</keyword>
<dbReference type="InterPro" id="IPR047928">
    <property type="entry name" value="Perm_prefix_1"/>
</dbReference>
<comment type="caution">
    <text evidence="2">The sequence shown here is derived from an EMBL/GenBank/DDBJ whole genome shotgun (WGS) entry which is preliminary data.</text>
</comment>
<feature type="transmembrane region" description="Helical" evidence="1">
    <location>
        <begin position="137"/>
        <end position="156"/>
    </location>
</feature>
<gene>
    <name evidence="2" type="ORF">A7K91_09125</name>
</gene>
<evidence type="ECO:0000256" key="1">
    <source>
        <dbReference type="SAM" id="Phobius"/>
    </source>
</evidence>
<proteinExistence type="predicted"/>
<dbReference type="NCBIfam" id="NF038403">
    <property type="entry name" value="perm_prefix_1"/>
    <property type="match status" value="1"/>
</dbReference>